<dbReference type="SUPFAM" id="SSF52540">
    <property type="entry name" value="P-loop containing nucleoside triphosphate hydrolases"/>
    <property type="match status" value="1"/>
</dbReference>
<dbReference type="EMBL" id="JACHWZ010000009">
    <property type="protein sequence ID" value="MBB3061485.1"/>
    <property type="molecule type" value="Genomic_DNA"/>
</dbReference>
<dbReference type="Proteomes" id="UP000535937">
    <property type="component" value="Unassembled WGS sequence"/>
</dbReference>
<gene>
    <name evidence="1" type="ORF">FHS09_002318</name>
</gene>
<proteinExistence type="predicted"/>
<name>A0A7W4WC16_9GAMM</name>
<dbReference type="AlphaFoldDB" id="A0A7W4WC16"/>
<accession>A0A7W4WC16</accession>
<dbReference type="Gene3D" id="3.40.50.300">
    <property type="entry name" value="P-loop containing nucleotide triphosphate hydrolases"/>
    <property type="match status" value="1"/>
</dbReference>
<keyword evidence="2" id="KW-1185">Reference proteome</keyword>
<comment type="caution">
    <text evidence="1">The sequence shown here is derived from an EMBL/GenBank/DDBJ whole genome shotgun (WGS) entry which is preliminary data.</text>
</comment>
<reference evidence="1 2" key="1">
    <citation type="submission" date="2020-08" db="EMBL/GenBank/DDBJ databases">
        <title>Genomic Encyclopedia of Type Strains, Phase III (KMG-III): the genomes of soil and plant-associated and newly described type strains.</title>
        <authorList>
            <person name="Whitman W."/>
        </authorList>
    </citation>
    <scope>NUCLEOTIDE SEQUENCE [LARGE SCALE GENOMIC DNA]</scope>
    <source>
        <strain evidence="1 2">CECT 8799</strain>
    </source>
</reference>
<evidence type="ECO:0000313" key="2">
    <source>
        <dbReference type="Proteomes" id="UP000535937"/>
    </source>
</evidence>
<evidence type="ECO:0000313" key="1">
    <source>
        <dbReference type="EMBL" id="MBB3061485.1"/>
    </source>
</evidence>
<evidence type="ECO:0008006" key="3">
    <source>
        <dbReference type="Google" id="ProtNLM"/>
    </source>
</evidence>
<organism evidence="1 2">
    <name type="scientific">Microbulbifer rhizosphaerae</name>
    <dbReference type="NCBI Taxonomy" id="1562603"/>
    <lineage>
        <taxon>Bacteria</taxon>
        <taxon>Pseudomonadati</taxon>
        <taxon>Pseudomonadota</taxon>
        <taxon>Gammaproteobacteria</taxon>
        <taxon>Cellvibrionales</taxon>
        <taxon>Microbulbiferaceae</taxon>
        <taxon>Microbulbifer</taxon>
    </lineage>
</organism>
<protein>
    <recommendedName>
        <fullName evidence="3">Sulfotransferase family protein</fullName>
    </recommendedName>
</protein>
<dbReference type="RefSeq" id="WP_183459893.1">
    <property type="nucleotide sequence ID" value="NZ_JACHWZ010000009.1"/>
</dbReference>
<sequence>MKFVVHIGLPRAGSTTLQRQVFPYLQGVHYLGAGASNLKQLQVDSRNFQGLWRAKGEGVREVEQRWRRVINLATEVNPDIDWGLMSYEGWCRPTRMNTLEDIAERIDRVFSRPEILLVVRHPVDWVVSCYKKSLWNSIKNSDGRGGDDLRSFPAYYKSVSSDPARFFGAGGLDPMRLVRVFGADRVRVMPLEYLVATKFEALCALYPDWSLSAFRGARMNASQDDSSLFVARYWHWLPAPLRRATQSWVMGNAARIEQSVGGYLPSVRVQHKLAEQILSVFQSSLDELQSLCGVDLVQLGYTEWRGKEPR</sequence>
<dbReference type="InterPro" id="IPR027417">
    <property type="entry name" value="P-loop_NTPase"/>
</dbReference>